<feature type="compositionally biased region" description="Basic and acidic residues" evidence="1">
    <location>
        <begin position="208"/>
        <end position="219"/>
    </location>
</feature>
<feature type="compositionally biased region" description="Low complexity" evidence="1">
    <location>
        <begin position="65"/>
        <end position="77"/>
    </location>
</feature>
<keyword evidence="3" id="KW-1185">Reference proteome</keyword>
<feature type="compositionally biased region" description="Basic and acidic residues" evidence="1">
    <location>
        <begin position="8"/>
        <end position="24"/>
    </location>
</feature>
<dbReference type="Proteomes" id="UP000310108">
    <property type="component" value="Unassembled WGS sequence"/>
</dbReference>
<feature type="compositionally biased region" description="Basic and acidic residues" evidence="1">
    <location>
        <begin position="126"/>
        <end position="152"/>
    </location>
</feature>
<feature type="compositionally biased region" description="Acidic residues" evidence="1">
    <location>
        <begin position="106"/>
        <end position="117"/>
    </location>
</feature>
<feature type="region of interest" description="Disordered" evidence="1">
    <location>
        <begin position="194"/>
        <end position="219"/>
    </location>
</feature>
<feature type="region of interest" description="Disordered" evidence="1">
    <location>
        <begin position="1"/>
        <end position="174"/>
    </location>
</feature>
<gene>
    <name evidence="2" type="ORF">CTA1_5810</name>
</gene>
<protein>
    <submittedName>
        <fullName evidence="2">Uncharacterized protein</fullName>
    </submittedName>
</protein>
<organism evidence="2 3">
    <name type="scientific">Colletotrichum tanaceti</name>
    <dbReference type="NCBI Taxonomy" id="1306861"/>
    <lineage>
        <taxon>Eukaryota</taxon>
        <taxon>Fungi</taxon>
        <taxon>Dikarya</taxon>
        <taxon>Ascomycota</taxon>
        <taxon>Pezizomycotina</taxon>
        <taxon>Sordariomycetes</taxon>
        <taxon>Hypocreomycetidae</taxon>
        <taxon>Glomerellales</taxon>
        <taxon>Glomerellaceae</taxon>
        <taxon>Colletotrichum</taxon>
        <taxon>Colletotrichum destructivum species complex</taxon>
    </lineage>
</organism>
<evidence type="ECO:0000256" key="1">
    <source>
        <dbReference type="SAM" id="MobiDB-lite"/>
    </source>
</evidence>
<accession>A0A4U6X8Q6</accession>
<feature type="compositionally biased region" description="Low complexity" evidence="1">
    <location>
        <begin position="85"/>
        <end position="95"/>
    </location>
</feature>
<dbReference type="AlphaFoldDB" id="A0A4U6X8Q6"/>
<sequence length="219" mass="24264">MLDGYGRNQEEKARGSSMDIDEKSTAFSQAQISKPPSASTNRMRRTIDTAMMTTVIPEPTPPPAAAAAAAASTPADPQRMFSWLPRSATPSPRSPTFRRRATSPFYDEDDDDDDDYPYSDSSPFGEDFRGQNEQAGRDWDHDHDHDHDHGDGDNPFEDCEYELPPVAAGGKRDGTWTKFKKAMSPRRAISKWKYRKVKHGGGGFQPDDPDHGDRGGSQG</sequence>
<dbReference type="EMBL" id="PJEX01000272">
    <property type="protein sequence ID" value="TKW51941.1"/>
    <property type="molecule type" value="Genomic_DNA"/>
</dbReference>
<proteinExistence type="predicted"/>
<evidence type="ECO:0000313" key="3">
    <source>
        <dbReference type="Proteomes" id="UP000310108"/>
    </source>
</evidence>
<name>A0A4U6X8Q6_9PEZI</name>
<reference evidence="2 3" key="1">
    <citation type="journal article" date="2019" name="PLoS ONE">
        <title>Comparative genome analysis indicates high evolutionary potential of pathogenicity genes in Colletotrichum tanaceti.</title>
        <authorList>
            <person name="Lelwala R.V."/>
            <person name="Korhonen P.K."/>
            <person name="Young N.D."/>
            <person name="Scott J.B."/>
            <person name="Ades P.A."/>
            <person name="Gasser R.B."/>
            <person name="Taylor P.W.J."/>
        </authorList>
    </citation>
    <scope>NUCLEOTIDE SEQUENCE [LARGE SCALE GENOMIC DNA]</scope>
    <source>
        <strain evidence="2">BRIP57314</strain>
    </source>
</reference>
<feature type="compositionally biased region" description="Polar residues" evidence="1">
    <location>
        <begin position="25"/>
        <end position="41"/>
    </location>
</feature>
<evidence type="ECO:0000313" key="2">
    <source>
        <dbReference type="EMBL" id="TKW51941.1"/>
    </source>
</evidence>
<comment type="caution">
    <text evidence="2">The sequence shown here is derived from an EMBL/GenBank/DDBJ whole genome shotgun (WGS) entry which is preliminary data.</text>
</comment>